<dbReference type="InterPro" id="IPR047201">
    <property type="entry name" value="ERI-1_3'hExo-like"/>
</dbReference>
<dbReference type="InterPro" id="IPR036397">
    <property type="entry name" value="RNaseH_sf"/>
</dbReference>
<feature type="domain" description="Exonuclease" evidence="4">
    <location>
        <begin position="2"/>
        <end position="176"/>
    </location>
</feature>
<keyword evidence="3 5" id="KW-0269">Exonuclease</keyword>
<keyword evidence="6" id="KW-1185">Reference proteome</keyword>
<evidence type="ECO:0000256" key="3">
    <source>
        <dbReference type="ARBA" id="ARBA00022839"/>
    </source>
</evidence>
<comment type="caution">
    <text evidence="5">The sequence shown here is derived from an EMBL/GenBank/DDBJ whole genome shotgun (WGS) entry which is preliminary data.</text>
</comment>
<dbReference type="InterPro" id="IPR051274">
    <property type="entry name" value="3-5_Exoribonuclease"/>
</dbReference>
<dbReference type="Proteomes" id="UP001203004">
    <property type="component" value="Unassembled WGS sequence"/>
</dbReference>
<evidence type="ECO:0000256" key="2">
    <source>
        <dbReference type="ARBA" id="ARBA00022801"/>
    </source>
</evidence>
<dbReference type="SUPFAM" id="SSF53098">
    <property type="entry name" value="Ribonuclease H-like"/>
    <property type="match status" value="1"/>
</dbReference>
<dbReference type="Gene3D" id="3.30.420.10">
    <property type="entry name" value="Ribonuclease H-like superfamily/Ribonuclease H"/>
    <property type="match status" value="1"/>
</dbReference>
<dbReference type="GO" id="GO:0004527">
    <property type="term" value="F:exonuclease activity"/>
    <property type="evidence" value="ECO:0007669"/>
    <property type="project" value="UniProtKB-KW"/>
</dbReference>
<protein>
    <submittedName>
        <fullName evidence="5">Exonuclease domain-containing protein</fullName>
    </submittedName>
</protein>
<proteinExistence type="predicted"/>
<organism evidence="5 6">
    <name type="scientific">Sporolactobacillus mangiferae</name>
    <dbReference type="NCBI Taxonomy" id="2940498"/>
    <lineage>
        <taxon>Bacteria</taxon>
        <taxon>Bacillati</taxon>
        <taxon>Bacillota</taxon>
        <taxon>Bacilli</taxon>
        <taxon>Bacillales</taxon>
        <taxon>Sporolactobacillaceae</taxon>
        <taxon>Sporolactobacillus</taxon>
    </lineage>
</organism>
<dbReference type="PANTHER" id="PTHR23044:SF61">
    <property type="entry name" value="3'-5' EXORIBONUCLEASE 1-RELATED"/>
    <property type="match status" value="1"/>
</dbReference>
<name>A0ABT0M7H0_9BACL</name>
<keyword evidence="1" id="KW-0540">Nuclease</keyword>
<dbReference type="SMART" id="SM00479">
    <property type="entry name" value="EXOIII"/>
    <property type="match status" value="1"/>
</dbReference>
<dbReference type="EMBL" id="JAMAST010000001">
    <property type="protein sequence ID" value="MCL1630789.1"/>
    <property type="molecule type" value="Genomic_DNA"/>
</dbReference>
<reference evidence="5 6" key="1">
    <citation type="submission" date="2022-05" db="EMBL/GenBank/DDBJ databases">
        <title>Sporolactobacillus sp nov CPB3-1, isolated from tree bark (Mangifera indica L.).</title>
        <authorList>
            <person name="Phuengjayaem S."/>
            <person name="Tanasupawat S."/>
        </authorList>
    </citation>
    <scope>NUCLEOTIDE SEQUENCE [LARGE SCALE GENOMIC DNA]</scope>
    <source>
        <strain evidence="5 6">CPB3-1</strain>
    </source>
</reference>
<keyword evidence="2" id="KW-0378">Hydrolase</keyword>
<sequence length="280" mass="33450">MDYLIVDFEANTSHVYANGIDEIIQFSCGIYHDHTSEDKIKFFNSYIKPNFGIQNYIRKLTGITMNDVSHAPYFSAFVSALNRQFFESVIFVSFSHDDIRFFLDNAFKYHANTNWIKGYMNLQEIIMADHQLTAQPSLRTALSLYGIDFKGKWHNANDDVLNTTRLFRHIEKNHTNLNRWIYNRQQFFEKFNILLRADKDGYIVITKQGKKILRNLVNRYPDRDVNFLMHTGIMKKTLEKNRIDNQEKKKMKALRRYIQHLYNERRYAVFSDDDHLSRHH</sequence>
<dbReference type="CDD" id="cd06133">
    <property type="entry name" value="ERI-1_3'hExo_like"/>
    <property type="match status" value="1"/>
</dbReference>
<dbReference type="Pfam" id="PF00929">
    <property type="entry name" value="RNase_T"/>
    <property type="match status" value="1"/>
</dbReference>
<accession>A0ABT0M7H0</accession>
<evidence type="ECO:0000313" key="5">
    <source>
        <dbReference type="EMBL" id="MCL1630789.1"/>
    </source>
</evidence>
<dbReference type="PANTHER" id="PTHR23044">
    <property type="entry name" value="3'-5' EXONUCLEASE ERI1-RELATED"/>
    <property type="match status" value="1"/>
</dbReference>
<evidence type="ECO:0000313" key="6">
    <source>
        <dbReference type="Proteomes" id="UP001203004"/>
    </source>
</evidence>
<evidence type="ECO:0000259" key="4">
    <source>
        <dbReference type="SMART" id="SM00479"/>
    </source>
</evidence>
<dbReference type="RefSeq" id="WP_249096767.1">
    <property type="nucleotide sequence ID" value="NZ_JAMAST010000001.1"/>
</dbReference>
<dbReference type="InterPro" id="IPR012337">
    <property type="entry name" value="RNaseH-like_sf"/>
</dbReference>
<evidence type="ECO:0000256" key="1">
    <source>
        <dbReference type="ARBA" id="ARBA00022722"/>
    </source>
</evidence>
<dbReference type="InterPro" id="IPR013520">
    <property type="entry name" value="Ribonucl_H"/>
</dbReference>
<gene>
    <name evidence="5" type="ORF">M3N64_02315</name>
</gene>